<dbReference type="Pfam" id="PF22316">
    <property type="entry name" value="ABhydrolase-like_N"/>
    <property type="match status" value="1"/>
</dbReference>
<dbReference type="InterPro" id="IPR054527">
    <property type="entry name" value="BCE_2095-like_N"/>
</dbReference>
<dbReference type="InterPro" id="IPR029058">
    <property type="entry name" value="AB_hydrolase_fold"/>
</dbReference>
<dbReference type="OrthoDB" id="2803643at2"/>
<evidence type="ECO:0000259" key="1">
    <source>
        <dbReference type="Pfam" id="PF22316"/>
    </source>
</evidence>
<reference evidence="2 3" key="1">
    <citation type="submission" date="2018-08" db="EMBL/GenBank/DDBJ databases">
        <title>Murine metabolic-syndrome-specific gut microbial biobank.</title>
        <authorList>
            <person name="Liu C."/>
        </authorList>
    </citation>
    <scope>NUCLEOTIDE SEQUENCE [LARGE SCALE GENOMIC DNA]</scope>
    <source>
        <strain evidence="2 3">583</strain>
    </source>
</reference>
<organism evidence="2 3">
    <name type="scientific">Senegalia massiliensis</name>
    <dbReference type="NCBI Taxonomy" id="1720316"/>
    <lineage>
        <taxon>Bacteria</taxon>
        <taxon>Bacillati</taxon>
        <taxon>Bacillota</taxon>
        <taxon>Clostridia</taxon>
        <taxon>Eubacteriales</taxon>
        <taxon>Clostridiaceae</taxon>
        <taxon>Senegalia</taxon>
    </lineage>
</organism>
<keyword evidence="3" id="KW-1185">Reference proteome</keyword>
<comment type="caution">
    <text evidence="2">The sequence shown here is derived from an EMBL/GenBank/DDBJ whole genome shotgun (WGS) entry which is preliminary data.</text>
</comment>
<dbReference type="NCBIfam" id="NF047558">
    <property type="entry name" value="TPR_END_plus"/>
    <property type="match status" value="1"/>
</dbReference>
<sequence>MNETQLLNRTLELINEAGTLDAYNFLVTNIYTLNSMSSQVYNFLYCLAATSDKKEEALRWLEEAIILKELWYRPEVFEDEDLNSLQDDIRFKTCSKISEERYLKAHKISKTQCTWINKSSNGLILVLHGNQQNNDISKVTWQFLYGEKYQVEYLQSEEIDSYNLFRWEDDGTGPIQLKETIDSIEWNSYEHKILCGFSAGCNVILRGIRDKDIRCNKIILQSPWIPIVKNNVNSLIQALKKNDIEVLIICGNDDEDCLKQCKIFELKLIEEELDVNTLYIEGLGHDYPENFNEIVLDFINKDN</sequence>
<gene>
    <name evidence="2" type="ORF">D3Z33_00890</name>
</gene>
<dbReference type="AlphaFoldDB" id="A0A845QTU4"/>
<proteinExistence type="predicted"/>
<dbReference type="EMBL" id="QXXA01000001">
    <property type="protein sequence ID" value="NBI05410.1"/>
    <property type="molecule type" value="Genomic_DNA"/>
</dbReference>
<accession>A0A845QTU4</accession>
<evidence type="ECO:0000313" key="2">
    <source>
        <dbReference type="EMBL" id="NBI05410.1"/>
    </source>
</evidence>
<dbReference type="RefSeq" id="WP_160195919.1">
    <property type="nucleotide sequence ID" value="NZ_QXXA01000001.1"/>
</dbReference>
<name>A0A845QTU4_9CLOT</name>
<dbReference type="Gene3D" id="3.40.50.1820">
    <property type="entry name" value="alpha/beta hydrolase"/>
    <property type="match status" value="1"/>
</dbReference>
<feature type="domain" description="BCE-2095-like N-terminal" evidence="1">
    <location>
        <begin position="3"/>
        <end position="106"/>
    </location>
</feature>
<protein>
    <recommendedName>
        <fullName evidence="1">BCE-2095-like N-terminal domain-containing protein</fullName>
    </recommendedName>
</protein>
<evidence type="ECO:0000313" key="3">
    <source>
        <dbReference type="Proteomes" id="UP000467132"/>
    </source>
</evidence>
<dbReference type="Proteomes" id="UP000467132">
    <property type="component" value="Unassembled WGS sequence"/>
</dbReference>
<dbReference type="SUPFAM" id="SSF53474">
    <property type="entry name" value="alpha/beta-Hydrolases"/>
    <property type="match status" value="1"/>
</dbReference>